<proteinExistence type="predicted"/>
<dbReference type="OrthoDB" id="4966979at2"/>
<evidence type="ECO:0000259" key="2">
    <source>
        <dbReference type="Pfam" id="PF07786"/>
    </source>
</evidence>
<keyword evidence="3" id="KW-0012">Acyltransferase</keyword>
<feature type="transmembrane region" description="Helical" evidence="1">
    <location>
        <begin position="180"/>
        <end position="197"/>
    </location>
</feature>
<protein>
    <submittedName>
        <fullName evidence="3">Acyltransferase</fullName>
    </submittedName>
</protein>
<dbReference type="PANTHER" id="PTHR30590:SF3">
    <property type="entry name" value="HYPOTHETICAL MEMBRANE SPANNING PROTEIN"/>
    <property type="match status" value="1"/>
</dbReference>
<dbReference type="EMBL" id="CP027433">
    <property type="protein sequence ID" value="AVM02268.1"/>
    <property type="molecule type" value="Genomic_DNA"/>
</dbReference>
<feature type="transmembrane region" description="Helical" evidence="1">
    <location>
        <begin position="115"/>
        <end position="132"/>
    </location>
</feature>
<name>A0A2S0KKQ4_9ACTN</name>
<keyword evidence="1" id="KW-0472">Membrane</keyword>
<dbReference type="Proteomes" id="UP000239814">
    <property type="component" value="Chromosome"/>
</dbReference>
<accession>A0A2S0KKQ4</accession>
<keyword evidence="1" id="KW-0812">Transmembrane</keyword>
<dbReference type="Pfam" id="PF07786">
    <property type="entry name" value="HGSNAT_cat"/>
    <property type="match status" value="1"/>
</dbReference>
<feature type="domain" description="Heparan-alpha-glucosaminide N-acetyltransferase catalytic" evidence="2">
    <location>
        <begin position="23"/>
        <end position="204"/>
    </location>
</feature>
<dbReference type="AlphaFoldDB" id="A0A2S0KKQ4"/>
<feature type="transmembrane region" description="Helical" evidence="1">
    <location>
        <begin position="318"/>
        <end position="337"/>
    </location>
</feature>
<keyword evidence="1" id="KW-1133">Transmembrane helix</keyword>
<feature type="transmembrane region" description="Helical" evidence="1">
    <location>
        <begin position="209"/>
        <end position="230"/>
    </location>
</feature>
<dbReference type="KEGG" id="git:C6V83_14050"/>
<feature type="transmembrane region" description="Helical" evidence="1">
    <location>
        <begin position="287"/>
        <end position="306"/>
    </location>
</feature>
<sequence length="362" mass="37756">MTSTDTLADRLRRNVARLEPPGRYPGIDLARGLAVLGMFAVHLMALPVVEWSRPDTWTGLAAGRSSILFATLAGVSIALSRGRGRSPQTDGLLAARALIIWLLGMLLVLLDLPVYVILPAYGILFLIAIGLVRLSDRGLWVVAGVCATAGPAIVLVVNTGWPPGGGRPAAVDTAADMTGWHYPFVAWTAFLAVGVIVGRRLADGQFNALRLVASGVLLASVGYGLIGAAAARWSLPVLSSEPHSSGIGEVVGSGGFVLAAIGLCCLVTQTRVRGVLFPLRAVGSMPLTAYTVHLLVWAGWIALWPVDGLAGFRALDMFWPITAGVVAGCTAWALLLGNGPLERAVSRAAGWIARPISPAPGV</sequence>
<evidence type="ECO:0000256" key="1">
    <source>
        <dbReference type="SAM" id="Phobius"/>
    </source>
</evidence>
<organism evidence="3 4">
    <name type="scientific">Gordonia iterans</name>
    <dbReference type="NCBI Taxonomy" id="1004901"/>
    <lineage>
        <taxon>Bacteria</taxon>
        <taxon>Bacillati</taxon>
        <taxon>Actinomycetota</taxon>
        <taxon>Actinomycetes</taxon>
        <taxon>Mycobacteriales</taxon>
        <taxon>Gordoniaceae</taxon>
        <taxon>Gordonia</taxon>
    </lineage>
</organism>
<feature type="transmembrane region" description="Helical" evidence="1">
    <location>
        <begin position="91"/>
        <end position="109"/>
    </location>
</feature>
<dbReference type="PANTHER" id="PTHR30590">
    <property type="entry name" value="INNER MEMBRANE PROTEIN"/>
    <property type="match status" value="1"/>
</dbReference>
<feature type="transmembrane region" description="Helical" evidence="1">
    <location>
        <begin position="29"/>
        <end position="49"/>
    </location>
</feature>
<feature type="transmembrane region" description="Helical" evidence="1">
    <location>
        <begin position="250"/>
        <end position="267"/>
    </location>
</feature>
<keyword evidence="4" id="KW-1185">Reference proteome</keyword>
<keyword evidence="3" id="KW-0808">Transferase</keyword>
<evidence type="ECO:0000313" key="4">
    <source>
        <dbReference type="Proteomes" id="UP000239814"/>
    </source>
</evidence>
<dbReference type="InterPro" id="IPR052529">
    <property type="entry name" value="Bact_Transport_Assoc"/>
</dbReference>
<dbReference type="InterPro" id="IPR012429">
    <property type="entry name" value="HGSNAT_cat"/>
</dbReference>
<feature type="transmembrane region" description="Helical" evidence="1">
    <location>
        <begin position="61"/>
        <end position="79"/>
    </location>
</feature>
<dbReference type="GO" id="GO:0016746">
    <property type="term" value="F:acyltransferase activity"/>
    <property type="evidence" value="ECO:0007669"/>
    <property type="project" value="UniProtKB-KW"/>
</dbReference>
<evidence type="ECO:0000313" key="3">
    <source>
        <dbReference type="EMBL" id="AVM02268.1"/>
    </source>
</evidence>
<feature type="transmembrane region" description="Helical" evidence="1">
    <location>
        <begin position="139"/>
        <end position="160"/>
    </location>
</feature>
<reference evidence="3 4" key="1">
    <citation type="submission" date="2018-03" db="EMBL/GenBank/DDBJ databases">
        <title>Characteristics and genome of n-alkane degrading marine bacteria Gordonia iterans isolated from crude oil contaminated in Tae-an, South Korea.</title>
        <authorList>
            <person name="Lee S.-S."/>
            <person name="Kim H."/>
        </authorList>
    </citation>
    <scope>NUCLEOTIDE SEQUENCE [LARGE SCALE GENOMIC DNA]</scope>
    <source>
        <strain evidence="3 4">Co17</strain>
    </source>
</reference>
<gene>
    <name evidence="3" type="ORF">C6V83_14050</name>
</gene>
<dbReference type="RefSeq" id="WP_105943967.1">
    <property type="nucleotide sequence ID" value="NZ_CP027433.1"/>
</dbReference>